<gene>
    <name evidence="2" type="ORF">PLXY2_LOCUS8465</name>
</gene>
<proteinExistence type="predicted"/>
<evidence type="ECO:0000313" key="3">
    <source>
        <dbReference type="Proteomes" id="UP000653454"/>
    </source>
</evidence>
<keyword evidence="3" id="KW-1185">Reference proteome</keyword>
<sequence>MTGEVLEEWFIKILEKLKPNSVVVLDNAPYHSRKVEKVPTSAWKKSDIQAWLTSKNLNFEEKMLKVNLLEIVGQEKHKYQKCIVDEMAAAQGITVLRLPPYHCELNPIELVWAQVKGHVARHNTTYKMAEVKKLLLEGIKNVTPEKWQACISHTIKEEDKMCTLDDFIDRVTESLIINVSHADDEDTDDDDDNSDD</sequence>
<protein>
    <submittedName>
        <fullName evidence="2">(diamondback moth) hypothetical protein</fullName>
    </submittedName>
</protein>
<dbReference type="InterPro" id="IPR038717">
    <property type="entry name" value="Tc1-like_DDE_dom"/>
</dbReference>
<dbReference type="PANTHER" id="PTHR33939:SF1">
    <property type="entry name" value="DUF4371 DOMAIN-CONTAINING PROTEIN"/>
    <property type="match status" value="1"/>
</dbReference>
<dbReference type="Pfam" id="PF13358">
    <property type="entry name" value="DDE_3"/>
    <property type="match status" value="1"/>
</dbReference>
<dbReference type="Gene3D" id="3.30.420.10">
    <property type="entry name" value="Ribonuclease H-like superfamily/Ribonuclease H"/>
    <property type="match status" value="1"/>
</dbReference>
<reference evidence="2" key="1">
    <citation type="submission" date="2020-11" db="EMBL/GenBank/DDBJ databases">
        <authorList>
            <person name="Whiteford S."/>
        </authorList>
    </citation>
    <scope>NUCLEOTIDE SEQUENCE</scope>
</reference>
<name>A0A8S4FEA9_PLUXY</name>
<evidence type="ECO:0000313" key="2">
    <source>
        <dbReference type="EMBL" id="CAG9125739.1"/>
    </source>
</evidence>
<organism evidence="2 3">
    <name type="scientific">Plutella xylostella</name>
    <name type="common">Diamondback moth</name>
    <name type="synonym">Plutella maculipennis</name>
    <dbReference type="NCBI Taxonomy" id="51655"/>
    <lineage>
        <taxon>Eukaryota</taxon>
        <taxon>Metazoa</taxon>
        <taxon>Ecdysozoa</taxon>
        <taxon>Arthropoda</taxon>
        <taxon>Hexapoda</taxon>
        <taxon>Insecta</taxon>
        <taxon>Pterygota</taxon>
        <taxon>Neoptera</taxon>
        <taxon>Endopterygota</taxon>
        <taxon>Lepidoptera</taxon>
        <taxon>Glossata</taxon>
        <taxon>Ditrysia</taxon>
        <taxon>Yponomeutoidea</taxon>
        <taxon>Plutellidae</taxon>
        <taxon>Plutella</taxon>
    </lineage>
</organism>
<dbReference type="AlphaFoldDB" id="A0A8S4FEA9"/>
<dbReference type="GO" id="GO:0003676">
    <property type="term" value="F:nucleic acid binding"/>
    <property type="evidence" value="ECO:0007669"/>
    <property type="project" value="InterPro"/>
</dbReference>
<accession>A0A8S4FEA9</accession>
<evidence type="ECO:0000259" key="1">
    <source>
        <dbReference type="Pfam" id="PF13358"/>
    </source>
</evidence>
<dbReference type="InterPro" id="IPR036397">
    <property type="entry name" value="RNaseH_sf"/>
</dbReference>
<feature type="domain" description="Tc1-like transposase DDE" evidence="1">
    <location>
        <begin position="2"/>
        <end position="123"/>
    </location>
</feature>
<comment type="caution">
    <text evidence="2">The sequence shown here is derived from an EMBL/GenBank/DDBJ whole genome shotgun (WGS) entry which is preliminary data.</text>
</comment>
<dbReference type="EMBL" id="CAJHNJ030000031">
    <property type="protein sequence ID" value="CAG9125739.1"/>
    <property type="molecule type" value="Genomic_DNA"/>
</dbReference>
<dbReference type="PANTHER" id="PTHR33939">
    <property type="entry name" value="PROTEIN CBG22215"/>
    <property type="match status" value="1"/>
</dbReference>
<dbReference type="Proteomes" id="UP000653454">
    <property type="component" value="Unassembled WGS sequence"/>
</dbReference>